<dbReference type="Gramene" id="BGIOSGA026990-TA">
    <property type="protein sequence ID" value="BGIOSGA026990-PA"/>
    <property type="gene ID" value="BGIOSGA026990"/>
</dbReference>
<feature type="compositionally biased region" description="Polar residues" evidence="1">
    <location>
        <begin position="1"/>
        <end position="17"/>
    </location>
</feature>
<evidence type="ECO:0000256" key="1">
    <source>
        <dbReference type="SAM" id="MobiDB-lite"/>
    </source>
</evidence>
<dbReference type="EMBL" id="CM000133">
    <property type="protein sequence ID" value="EEC83563.1"/>
    <property type="molecule type" value="Genomic_DNA"/>
</dbReference>
<feature type="region of interest" description="Disordered" evidence="1">
    <location>
        <begin position="124"/>
        <end position="159"/>
    </location>
</feature>
<keyword evidence="4" id="KW-1185">Reference proteome</keyword>
<name>B8BAR2_ORYSI</name>
<dbReference type="InterPro" id="IPR058352">
    <property type="entry name" value="DUF8039"/>
</dbReference>
<evidence type="ECO:0000259" key="2">
    <source>
        <dbReference type="Pfam" id="PF26133"/>
    </source>
</evidence>
<dbReference type="Proteomes" id="UP000007015">
    <property type="component" value="Chromosome 8"/>
</dbReference>
<evidence type="ECO:0000313" key="3">
    <source>
        <dbReference type="EMBL" id="EEC83563.1"/>
    </source>
</evidence>
<feature type="region of interest" description="Disordered" evidence="1">
    <location>
        <begin position="1"/>
        <end position="26"/>
    </location>
</feature>
<dbReference type="HOGENOM" id="CLU_875469_0_0_1"/>
<dbReference type="PANTHER" id="PTHR33018">
    <property type="entry name" value="OS10G0338966 PROTEIN-RELATED"/>
    <property type="match status" value="1"/>
</dbReference>
<dbReference type="AlphaFoldDB" id="B8BAR2"/>
<gene>
    <name evidence="3" type="ORF">OsI_29207</name>
</gene>
<dbReference type="OMA" id="KYAFREH"/>
<feature type="region of interest" description="Disordered" evidence="1">
    <location>
        <begin position="257"/>
        <end position="318"/>
    </location>
</feature>
<accession>B8BAR2</accession>
<feature type="compositionally biased region" description="Pro residues" evidence="1">
    <location>
        <begin position="286"/>
        <end position="297"/>
    </location>
</feature>
<reference evidence="3 4" key="1">
    <citation type="journal article" date="2005" name="PLoS Biol.">
        <title>The genomes of Oryza sativa: a history of duplications.</title>
        <authorList>
            <person name="Yu J."/>
            <person name="Wang J."/>
            <person name="Lin W."/>
            <person name="Li S."/>
            <person name="Li H."/>
            <person name="Zhou J."/>
            <person name="Ni P."/>
            <person name="Dong W."/>
            <person name="Hu S."/>
            <person name="Zeng C."/>
            <person name="Zhang J."/>
            <person name="Zhang Y."/>
            <person name="Li R."/>
            <person name="Xu Z."/>
            <person name="Li S."/>
            <person name="Li X."/>
            <person name="Zheng H."/>
            <person name="Cong L."/>
            <person name="Lin L."/>
            <person name="Yin J."/>
            <person name="Geng J."/>
            <person name="Li G."/>
            <person name="Shi J."/>
            <person name="Liu J."/>
            <person name="Lv H."/>
            <person name="Li J."/>
            <person name="Wang J."/>
            <person name="Deng Y."/>
            <person name="Ran L."/>
            <person name="Shi X."/>
            <person name="Wang X."/>
            <person name="Wu Q."/>
            <person name="Li C."/>
            <person name="Ren X."/>
            <person name="Wang J."/>
            <person name="Wang X."/>
            <person name="Li D."/>
            <person name="Liu D."/>
            <person name="Zhang X."/>
            <person name="Ji Z."/>
            <person name="Zhao W."/>
            <person name="Sun Y."/>
            <person name="Zhang Z."/>
            <person name="Bao J."/>
            <person name="Han Y."/>
            <person name="Dong L."/>
            <person name="Ji J."/>
            <person name="Chen P."/>
            <person name="Wu S."/>
            <person name="Liu J."/>
            <person name="Xiao Y."/>
            <person name="Bu D."/>
            <person name="Tan J."/>
            <person name="Yang L."/>
            <person name="Ye C."/>
            <person name="Zhang J."/>
            <person name="Xu J."/>
            <person name="Zhou Y."/>
            <person name="Yu Y."/>
            <person name="Zhang B."/>
            <person name="Zhuang S."/>
            <person name="Wei H."/>
            <person name="Liu B."/>
            <person name="Lei M."/>
            <person name="Yu H."/>
            <person name="Li Y."/>
            <person name="Xu H."/>
            <person name="Wei S."/>
            <person name="He X."/>
            <person name="Fang L."/>
            <person name="Zhang Z."/>
            <person name="Zhang Y."/>
            <person name="Huang X."/>
            <person name="Su Z."/>
            <person name="Tong W."/>
            <person name="Li J."/>
            <person name="Tong Z."/>
            <person name="Li S."/>
            <person name="Ye J."/>
            <person name="Wang L."/>
            <person name="Fang L."/>
            <person name="Lei T."/>
            <person name="Chen C."/>
            <person name="Chen H."/>
            <person name="Xu Z."/>
            <person name="Li H."/>
            <person name="Huang H."/>
            <person name="Zhang F."/>
            <person name="Xu H."/>
            <person name="Li N."/>
            <person name="Zhao C."/>
            <person name="Li S."/>
            <person name="Dong L."/>
            <person name="Huang Y."/>
            <person name="Li L."/>
            <person name="Xi Y."/>
            <person name="Qi Q."/>
            <person name="Li W."/>
            <person name="Zhang B."/>
            <person name="Hu W."/>
            <person name="Zhang Y."/>
            <person name="Tian X."/>
            <person name="Jiao Y."/>
            <person name="Liang X."/>
            <person name="Jin J."/>
            <person name="Gao L."/>
            <person name="Zheng W."/>
            <person name="Hao B."/>
            <person name="Liu S."/>
            <person name="Wang W."/>
            <person name="Yuan L."/>
            <person name="Cao M."/>
            <person name="McDermott J."/>
            <person name="Samudrala R."/>
            <person name="Wang J."/>
            <person name="Wong G.K."/>
            <person name="Yang H."/>
        </authorList>
    </citation>
    <scope>NUCLEOTIDE SEQUENCE [LARGE SCALE GENOMIC DNA]</scope>
    <source>
        <strain evidence="4">cv. 93-11</strain>
    </source>
</reference>
<evidence type="ECO:0000313" key="4">
    <source>
        <dbReference type="Proteomes" id="UP000007015"/>
    </source>
</evidence>
<protein>
    <recommendedName>
        <fullName evidence="2">DUF8039 domain-containing protein</fullName>
    </recommendedName>
</protein>
<sequence>MADNNNNVPPMQEDNNTPVPPMQEDNDTFFANQLFNIVTQPMSMDDVLGIIGRDDNVQGDNVARPENVEGAANVQRERVQGEPSSSQRVRDLEQTVAAQGSKLQEMESEMERRMKVAWLQIQQATGGTGSTEHAPLQQAAGGTGSTEHAPGGTGSTEHAPLQDAALISPPQQYQSSHASTHAAEPVAYGMTKRVKEGQKWHCNDIPHGYVPVEVEQVVAKWEDLELDIPGGDGETKLGQCSHCIILWSKADVVITGTPAATNKPPTPPPSPRDPPDDDDYPGAPDASPPRRSPPPPPKRLRHTKASAPTPPEKKVRKP</sequence>
<dbReference type="Pfam" id="PF26133">
    <property type="entry name" value="DUF8039"/>
    <property type="match status" value="1"/>
</dbReference>
<feature type="region of interest" description="Disordered" evidence="1">
    <location>
        <begin position="57"/>
        <end position="104"/>
    </location>
</feature>
<dbReference type="PANTHER" id="PTHR33018:SF34">
    <property type="entry name" value="OS02G0472350 PROTEIN"/>
    <property type="match status" value="1"/>
</dbReference>
<organism evidence="3 4">
    <name type="scientific">Oryza sativa subsp. indica</name>
    <name type="common">Rice</name>
    <dbReference type="NCBI Taxonomy" id="39946"/>
    <lineage>
        <taxon>Eukaryota</taxon>
        <taxon>Viridiplantae</taxon>
        <taxon>Streptophyta</taxon>
        <taxon>Embryophyta</taxon>
        <taxon>Tracheophyta</taxon>
        <taxon>Spermatophyta</taxon>
        <taxon>Magnoliopsida</taxon>
        <taxon>Liliopsida</taxon>
        <taxon>Poales</taxon>
        <taxon>Poaceae</taxon>
        <taxon>BOP clade</taxon>
        <taxon>Oryzoideae</taxon>
        <taxon>Oryzeae</taxon>
        <taxon>Oryzinae</taxon>
        <taxon>Oryza</taxon>
        <taxon>Oryza sativa</taxon>
    </lineage>
</organism>
<proteinExistence type="predicted"/>
<feature type="domain" description="DUF8039" evidence="2">
    <location>
        <begin position="185"/>
        <end position="254"/>
    </location>
</feature>